<keyword evidence="1" id="KW-0472">Membrane</keyword>
<evidence type="ECO:0000313" key="3">
    <source>
        <dbReference type="Proteomes" id="UP000714915"/>
    </source>
</evidence>
<dbReference type="Proteomes" id="UP000714915">
    <property type="component" value="Unassembled WGS sequence"/>
</dbReference>
<comment type="caution">
    <text evidence="2">The sequence shown here is derived from an EMBL/GenBank/DDBJ whole genome shotgun (WGS) entry which is preliminary data.</text>
</comment>
<proteinExistence type="predicted"/>
<reference evidence="2" key="1">
    <citation type="submission" date="2020-04" db="EMBL/GenBank/DDBJ databases">
        <authorList>
            <person name="Zhang T."/>
        </authorList>
    </citation>
    <scope>NUCLEOTIDE SEQUENCE</scope>
    <source>
        <strain evidence="2">HKST-UBA09</strain>
    </source>
</reference>
<reference evidence="2" key="2">
    <citation type="journal article" date="2021" name="Microbiome">
        <title>Successional dynamics and alternative stable states in a saline activated sludge microbial community over 9 years.</title>
        <authorList>
            <person name="Wang Y."/>
            <person name="Ye J."/>
            <person name="Ju F."/>
            <person name="Liu L."/>
            <person name="Boyd J.A."/>
            <person name="Deng Y."/>
            <person name="Parks D.H."/>
            <person name="Jiang X."/>
            <person name="Yin X."/>
            <person name="Woodcroft B.J."/>
            <person name="Tyson G.W."/>
            <person name="Hugenholtz P."/>
            <person name="Polz M.F."/>
            <person name="Zhang T."/>
        </authorList>
    </citation>
    <scope>NUCLEOTIDE SEQUENCE</scope>
    <source>
        <strain evidence="2">HKST-UBA09</strain>
    </source>
</reference>
<keyword evidence="1" id="KW-0812">Transmembrane</keyword>
<feature type="transmembrane region" description="Helical" evidence="1">
    <location>
        <begin position="17"/>
        <end position="38"/>
    </location>
</feature>
<dbReference type="EMBL" id="JAGQLF010000072">
    <property type="protein sequence ID" value="MCA9387246.1"/>
    <property type="molecule type" value="Genomic_DNA"/>
</dbReference>
<evidence type="ECO:0008006" key="4">
    <source>
        <dbReference type="Google" id="ProtNLM"/>
    </source>
</evidence>
<keyword evidence="1" id="KW-1133">Transmembrane helix</keyword>
<gene>
    <name evidence="2" type="ORF">KC669_04400</name>
</gene>
<evidence type="ECO:0000313" key="2">
    <source>
        <dbReference type="EMBL" id="MCA9387246.1"/>
    </source>
</evidence>
<accession>A0A955LBZ9</accession>
<dbReference type="AlphaFoldDB" id="A0A955LBZ9"/>
<protein>
    <recommendedName>
        <fullName evidence="4">Type II secretion system protein</fullName>
    </recommendedName>
</protein>
<evidence type="ECO:0000256" key="1">
    <source>
        <dbReference type="SAM" id="Phobius"/>
    </source>
</evidence>
<organism evidence="2 3">
    <name type="scientific">Candidatus Dojkabacteria bacterium</name>
    <dbReference type="NCBI Taxonomy" id="2099670"/>
    <lineage>
        <taxon>Bacteria</taxon>
        <taxon>Candidatus Dojkabacteria</taxon>
    </lineage>
</organism>
<sequence length="170" mass="18394">MDQQTNSKKAFTLIETLLYISLTSIILVSISAFMGLLININNRNKAISEVNHQSIEVLENITASIQNAEGINSPAQSSSGNSLSLQIDSASSNPTVVGLSGTRVIIQEGASSPVFITSDDVIVNDLTFYNVSTNLENKGVRFSFTIEYNNTSGRSEFNLTKTFYGTATIK</sequence>
<name>A0A955LBZ9_9BACT</name>